<sequence>MSTTKRIFDKRGEINGEYVPNPTTGQRHLKFGPPGVGANVEEPIGDYHQVPDKDEVDIHGEGISVEAENRNLAELKSLSTDYARKESKEGTGPHFKTQAATAASALGKYAAAIGQERLKNPTELLRDLPHIENIDKKALLDRLKKEVKARQSVEMNEMHKEVRGGVAAHVQSAVDKLDQLIEE</sequence>
<dbReference type="Proteomes" id="UP000789375">
    <property type="component" value="Unassembled WGS sequence"/>
</dbReference>
<proteinExistence type="predicted"/>
<gene>
    <name evidence="1" type="ORF">FMOSSE_LOCUS2196</name>
</gene>
<organism evidence="1 2">
    <name type="scientific">Funneliformis mosseae</name>
    <name type="common">Endomycorrhizal fungus</name>
    <name type="synonym">Glomus mosseae</name>
    <dbReference type="NCBI Taxonomy" id="27381"/>
    <lineage>
        <taxon>Eukaryota</taxon>
        <taxon>Fungi</taxon>
        <taxon>Fungi incertae sedis</taxon>
        <taxon>Mucoromycota</taxon>
        <taxon>Glomeromycotina</taxon>
        <taxon>Glomeromycetes</taxon>
        <taxon>Glomerales</taxon>
        <taxon>Glomeraceae</taxon>
        <taxon>Funneliformis</taxon>
    </lineage>
</organism>
<reference evidence="1" key="1">
    <citation type="submission" date="2021-06" db="EMBL/GenBank/DDBJ databases">
        <authorList>
            <person name="Kallberg Y."/>
            <person name="Tangrot J."/>
            <person name="Rosling A."/>
        </authorList>
    </citation>
    <scope>NUCLEOTIDE SEQUENCE</scope>
    <source>
        <strain evidence="1">87-6 pot B 2015</strain>
    </source>
</reference>
<keyword evidence="2" id="KW-1185">Reference proteome</keyword>
<protein>
    <submittedName>
        <fullName evidence="1">10790_t:CDS:1</fullName>
    </submittedName>
</protein>
<evidence type="ECO:0000313" key="2">
    <source>
        <dbReference type="Proteomes" id="UP000789375"/>
    </source>
</evidence>
<evidence type="ECO:0000313" key="1">
    <source>
        <dbReference type="EMBL" id="CAG8464259.1"/>
    </source>
</evidence>
<dbReference type="EMBL" id="CAJVPP010000277">
    <property type="protein sequence ID" value="CAG8464259.1"/>
    <property type="molecule type" value="Genomic_DNA"/>
</dbReference>
<comment type="caution">
    <text evidence="1">The sequence shown here is derived from an EMBL/GenBank/DDBJ whole genome shotgun (WGS) entry which is preliminary data.</text>
</comment>
<dbReference type="AlphaFoldDB" id="A0A9N8VX01"/>
<name>A0A9N8VX01_FUNMO</name>
<accession>A0A9N8VX01</accession>